<organism evidence="2 3">
    <name type="scientific">Paratrimastix pyriformis</name>
    <dbReference type="NCBI Taxonomy" id="342808"/>
    <lineage>
        <taxon>Eukaryota</taxon>
        <taxon>Metamonada</taxon>
        <taxon>Preaxostyla</taxon>
        <taxon>Paratrimastigidae</taxon>
        <taxon>Paratrimastix</taxon>
    </lineage>
</organism>
<proteinExistence type="predicted"/>
<evidence type="ECO:0000256" key="1">
    <source>
        <dbReference type="SAM" id="MobiDB-lite"/>
    </source>
</evidence>
<comment type="caution">
    <text evidence="2">The sequence shown here is derived from an EMBL/GenBank/DDBJ whole genome shotgun (WGS) entry which is preliminary data.</text>
</comment>
<dbReference type="Proteomes" id="UP001141327">
    <property type="component" value="Unassembled WGS sequence"/>
</dbReference>
<feature type="compositionally biased region" description="Polar residues" evidence="1">
    <location>
        <begin position="175"/>
        <end position="184"/>
    </location>
</feature>
<evidence type="ECO:0000313" key="2">
    <source>
        <dbReference type="EMBL" id="KAJ4452987.1"/>
    </source>
</evidence>
<dbReference type="EMBL" id="JAPMOS010000336">
    <property type="protein sequence ID" value="KAJ4452987.1"/>
    <property type="molecule type" value="Genomic_DNA"/>
</dbReference>
<feature type="region of interest" description="Disordered" evidence="1">
    <location>
        <begin position="166"/>
        <end position="194"/>
    </location>
</feature>
<protein>
    <submittedName>
        <fullName evidence="2">Uncharacterized protein</fullName>
    </submittedName>
</protein>
<reference evidence="2" key="1">
    <citation type="journal article" date="2022" name="bioRxiv">
        <title>Genomics of Preaxostyla Flagellates Illuminates Evolutionary Transitions and the Path Towards Mitochondrial Loss.</title>
        <authorList>
            <person name="Novak L.V.F."/>
            <person name="Treitli S.C."/>
            <person name="Pyrih J."/>
            <person name="Halakuc P."/>
            <person name="Pipaliya S.V."/>
            <person name="Vacek V."/>
            <person name="Brzon O."/>
            <person name="Soukal P."/>
            <person name="Eme L."/>
            <person name="Dacks J.B."/>
            <person name="Karnkowska A."/>
            <person name="Elias M."/>
            <person name="Hampl V."/>
        </authorList>
    </citation>
    <scope>NUCLEOTIDE SEQUENCE</scope>
    <source>
        <strain evidence="2">RCP-MX</strain>
    </source>
</reference>
<evidence type="ECO:0000313" key="3">
    <source>
        <dbReference type="Proteomes" id="UP001141327"/>
    </source>
</evidence>
<accession>A0ABQ8U5X8</accession>
<keyword evidence="3" id="KW-1185">Reference proteome</keyword>
<name>A0ABQ8U5X8_9EUKA</name>
<sequence>MLPDDPTGDYILVVMADVSFTSWSDMAVAERKAHVARLGAAVEELLHAQGLAHGDLRRCNVGLARAPPTADPWLCVLDYDWAGPAGAVRYPPNINHEIRWPKGALGEAPIKVEHDLHWLELLRQSCDRAGLHDKDPMFILSRNIERLNKFNPYFIFLQIVPTPRGGFAGEGPRPHQSTSPTTVSEVHEKPHAGPTGLARAAPVNLWHDLWLQPRGVGPPKCRVHSALGPRRDWWGYLGSIRIFNFFHCALGSPPPGPISKIAPKRF</sequence>
<gene>
    <name evidence="2" type="ORF">PAPYR_12671</name>
</gene>